<dbReference type="Proteomes" id="UP000626109">
    <property type="component" value="Unassembled WGS sequence"/>
</dbReference>
<evidence type="ECO:0000313" key="1">
    <source>
        <dbReference type="EMBL" id="CAE8719485.1"/>
    </source>
</evidence>
<gene>
    <name evidence="1" type="ORF">PGLA2088_LOCUS40689</name>
</gene>
<evidence type="ECO:0000313" key="2">
    <source>
        <dbReference type="Proteomes" id="UP000626109"/>
    </source>
</evidence>
<protein>
    <submittedName>
        <fullName evidence="1">Uncharacterized protein</fullName>
    </submittedName>
</protein>
<sequence>VNSCLQHKPDDVPVEKYFQEHLEPLLSKLAVECLSSKPENPVAFVQSWVSERELEGRLHEHLSEVPSTAGVPLTLEGGPLSPIALMATWRDQ</sequence>
<organism evidence="1 2">
    <name type="scientific">Polarella glacialis</name>
    <name type="common">Dinoflagellate</name>
    <dbReference type="NCBI Taxonomy" id="89957"/>
    <lineage>
        <taxon>Eukaryota</taxon>
        <taxon>Sar</taxon>
        <taxon>Alveolata</taxon>
        <taxon>Dinophyceae</taxon>
        <taxon>Suessiales</taxon>
        <taxon>Suessiaceae</taxon>
        <taxon>Polarella</taxon>
    </lineage>
</organism>
<dbReference type="AlphaFoldDB" id="A0A813L987"/>
<accession>A0A813L987</accession>
<comment type="caution">
    <text evidence="1">The sequence shown here is derived from an EMBL/GenBank/DDBJ whole genome shotgun (WGS) entry which is preliminary data.</text>
</comment>
<feature type="non-terminal residue" evidence="1">
    <location>
        <position position="92"/>
    </location>
</feature>
<proteinExistence type="predicted"/>
<dbReference type="EMBL" id="CAJNNW010033550">
    <property type="protein sequence ID" value="CAE8719485.1"/>
    <property type="molecule type" value="Genomic_DNA"/>
</dbReference>
<feature type="non-terminal residue" evidence="1">
    <location>
        <position position="1"/>
    </location>
</feature>
<name>A0A813L987_POLGL</name>
<reference evidence="1" key="1">
    <citation type="submission" date="2021-02" db="EMBL/GenBank/DDBJ databases">
        <authorList>
            <person name="Dougan E. K."/>
            <person name="Rhodes N."/>
            <person name="Thang M."/>
            <person name="Chan C."/>
        </authorList>
    </citation>
    <scope>NUCLEOTIDE SEQUENCE</scope>
</reference>